<proteinExistence type="predicted"/>
<evidence type="ECO:0000313" key="2">
    <source>
        <dbReference type="EMBL" id="BAY87821.1"/>
    </source>
</evidence>
<protein>
    <recommendedName>
        <fullName evidence="1">DUF6876 domain-containing protein</fullName>
    </recommendedName>
</protein>
<evidence type="ECO:0000259" key="1">
    <source>
        <dbReference type="Pfam" id="PF21781"/>
    </source>
</evidence>
<keyword evidence="3" id="KW-1185">Reference proteome</keyword>
<accession>A0A1Z4M345</accession>
<name>A0A1Z4M345_9CYAN</name>
<reference evidence="2 3" key="1">
    <citation type="submission" date="2017-06" db="EMBL/GenBank/DDBJ databases">
        <title>Genome sequencing of cyanobaciteial culture collection at National Institute for Environmental Studies (NIES).</title>
        <authorList>
            <person name="Hirose Y."/>
            <person name="Shimura Y."/>
            <person name="Fujisawa T."/>
            <person name="Nakamura Y."/>
            <person name="Kawachi M."/>
        </authorList>
    </citation>
    <scope>NUCLEOTIDE SEQUENCE [LARGE SCALE GENOMIC DNA]</scope>
    <source>
        <strain evidence="2 3">NIES-267</strain>
        <plasmid evidence="3">Plasmid2 dna</plasmid>
    </source>
</reference>
<dbReference type="InterPro" id="IPR049241">
    <property type="entry name" value="DUF6876"/>
</dbReference>
<dbReference type="EMBL" id="AP018229">
    <property type="protein sequence ID" value="BAY87821.1"/>
    <property type="molecule type" value="Genomic_DNA"/>
</dbReference>
<dbReference type="OrthoDB" id="1255124at2"/>
<dbReference type="Pfam" id="PF21781">
    <property type="entry name" value="DUF6876"/>
    <property type="match status" value="1"/>
</dbReference>
<dbReference type="Proteomes" id="UP000218418">
    <property type="component" value="Plasmid plasmid2"/>
</dbReference>
<evidence type="ECO:0000313" key="3">
    <source>
        <dbReference type="Proteomes" id="UP000218418"/>
    </source>
</evidence>
<organism evidence="2 3">
    <name type="scientific">Calothrix parasitica NIES-267</name>
    <dbReference type="NCBI Taxonomy" id="1973488"/>
    <lineage>
        <taxon>Bacteria</taxon>
        <taxon>Bacillati</taxon>
        <taxon>Cyanobacteriota</taxon>
        <taxon>Cyanophyceae</taxon>
        <taxon>Nostocales</taxon>
        <taxon>Calotrichaceae</taxon>
        <taxon>Calothrix</taxon>
    </lineage>
</organism>
<geneLocation type="plasmid" evidence="3">
    <name>Plasmid2 dna</name>
</geneLocation>
<keyword evidence="2" id="KW-0614">Plasmid</keyword>
<feature type="domain" description="DUF6876" evidence="1">
    <location>
        <begin position="6"/>
        <end position="123"/>
    </location>
</feature>
<gene>
    <name evidence="2" type="ORF">NIES267_73450</name>
</gene>
<dbReference type="AlphaFoldDB" id="A0A1Z4M345"/>
<sequence>MITQAELLTNLEQYTCTEQYYKHWLNRFVYTDGVQYLAEAANAYWLIDAIASHQPQAVKDPMLKDFQIWKLTVTETDTSKTADLVCERDTDDAVITQHIDCTDFPLSEIKLYLEGGVLMLPSER</sequence>